<dbReference type="GO" id="GO:0046872">
    <property type="term" value="F:metal ion binding"/>
    <property type="evidence" value="ECO:0007669"/>
    <property type="project" value="UniProtKB-KW"/>
</dbReference>
<evidence type="ECO:0000256" key="1">
    <source>
        <dbReference type="ARBA" id="ARBA00001971"/>
    </source>
</evidence>
<evidence type="ECO:0008006" key="14">
    <source>
        <dbReference type="Google" id="ProtNLM"/>
    </source>
</evidence>
<evidence type="ECO:0000256" key="3">
    <source>
        <dbReference type="ARBA" id="ARBA00004370"/>
    </source>
</evidence>
<dbReference type="InterPro" id="IPR004224">
    <property type="entry name" value="Fum_red_B_TM"/>
</dbReference>
<feature type="transmembrane region" description="Helical" evidence="11">
    <location>
        <begin position="121"/>
        <end position="145"/>
    </location>
</feature>
<dbReference type="GO" id="GO:0016020">
    <property type="term" value="C:membrane"/>
    <property type="evidence" value="ECO:0007669"/>
    <property type="project" value="UniProtKB-SubCell"/>
</dbReference>
<feature type="binding site" description="axial binding residue" evidence="10">
    <location>
        <position position="89"/>
    </location>
    <ligand>
        <name>heme b</name>
        <dbReference type="ChEBI" id="CHEBI:60344"/>
        <label>bD</label>
    </ligand>
    <ligandPart>
        <name>Fe</name>
        <dbReference type="ChEBI" id="CHEBI:18248"/>
    </ligandPart>
</feature>
<protein>
    <recommendedName>
        <fullName evidence="14">Fumarate reductase cytochrome b subunit</fullName>
    </recommendedName>
</protein>
<sequence length="279" mass="32100">MEYLILEQRNSKKSKLPAQLDMMQSLTGLALGAFIMAHILFVSAILAGPAAAYWVDKMLEASFLDPTGHGYPALTSLAAFVILVTFVIHAALAVRKFPASWKRYRILKDQIDHLKHDETHLWWYQVQTGFILFFAGSAHVISMMFNPGQIGPFQAAQRYYTHHMWIFYLILLWAVVIHASIGIYRALVKWGWLPGDVRRSRKVAQTLRRIFAVLYLIIGSLSIIFFVRLGMRLGDEPIRFEPFMQFHHQLMEKQMHHPMPEEAMPLPEGSEMPMPSQHP</sequence>
<feature type="binding site" description="axial binding residue" evidence="10">
    <location>
        <position position="178"/>
    </location>
    <ligand>
        <name>heme b</name>
        <dbReference type="ChEBI" id="CHEBI:60344"/>
        <label>bD</label>
    </ligand>
    <ligandPart>
        <name>Fe</name>
        <dbReference type="ChEBI" id="CHEBI:18248"/>
    </ligandPart>
</feature>
<evidence type="ECO:0000313" key="13">
    <source>
        <dbReference type="Proteomes" id="UP000178449"/>
    </source>
</evidence>
<keyword evidence="5 11" id="KW-0812">Transmembrane</keyword>
<evidence type="ECO:0000256" key="11">
    <source>
        <dbReference type="SAM" id="Phobius"/>
    </source>
</evidence>
<evidence type="ECO:0000256" key="2">
    <source>
        <dbReference type="ARBA" id="ARBA00004050"/>
    </source>
</evidence>
<dbReference type="InterPro" id="IPR000701">
    <property type="entry name" value="SuccDH_FuR_B_TM-su"/>
</dbReference>
<evidence type="ECO:0000256" key="4">
    <source>
        <dbReference type="ARBA" id="ARBA00022617"/>
    </source>
</evidence>
<keyword evidence="6 10" id="KW-0479">Metal-binding</keyword>
<gene>
    <name evidence="12" type="ORF">A2527_11310</name>
</gene>
<name>A0A1F6G6H1_9PROT</name>
<dbReference type="PIRSF" id="PIRSF000177">
    <property type="entry name" value="Fumar_rd_cyt_b"/>
    <property type="match status" value="1"/>
</dbReference>
<evidence type="ECO:0000256" key="7">
    <source>
        <dbReference type="ARBA" id="ARBA00022989"/>
    </source>
</evidence>
<keyword evidence="7 11" id="KW-1133">Transmembrane helix</keyword>
<dbReference type="EMBL" id="MFNE01000046">
    <property type="protein sequence ID" value="OGG93704.1"/>
    <property type="molecule type" value="Genomic_DNA"/>
</dbReference>
<feature type="binding site" description="axial binding residue" evidence="10">
    <location>
        <position position="139"/>
    </location>
    <ligand>
        <name>heme b</name>
        <dbReference type="ChEBI" id="CHEBI:60344"/>
        <label>bD</label>
    </ligand>
    <ligandPart>
        <name>Fe</name>
        <dbReference type="ChEBI" id="CHEBI:18248"/>
    </ligandPart>
</feature>
<feature type="transmembrane region" description="Helical" evidence="11">
    <location>
        <begin position="74"/>
        <end position="94"/>
    </location>
</feature>
<dbReference type="AlphaFoldDB" id="A0A1F6G6H1"/>
<keyword evidence="9 11" id="KW-0472">Membrane</keyword>
<dbReference type="Proteomes" id="UP000178449">
    <property type="component" value="Unassembled WGS sequence"/>
</dbReference>
<keyword evidence="4 10" id="KW-0349">Heme</keyword>
<evidence type="ECO:0000256" key="9">
    <source>
        <dbReference type="ARBA" id="ARBA00023136"/>
    </source>
</evidence>
<evidence type="ECO:0000256" key="10">
    <source>
        <dbReference type="PIRSR" id="PIRSR000177-1"/>
    </source>
</evidence>
<comment type="cofactor">
    <cofactor evidence="1">
        <name>heme</name>
        <dbReference type="ChEBI" id="CHEBI:30413"/>
    </cofactor>
</comment>
<feature type="transmembrane region" description="Helical" evidence="11">
    <location>
        <begin position="209"/>
        <end position="231"/>
    </location>
</feature>
<comment type="subcellular location">
    <subcellularLocation>
        <location evidence="3">Membrane</location>
    </subcellularLocation>
</comment>
<feature type="binding site" description="axial binding residue" evidence="10">
    <location>
        <position position="38"/>
    </location>
    <ligand>
        <name>heme b</name>
        <dbReference type="ChEBI" id="CHEBI:60344"/>
        <label>bD</label>
    </ligand>
    <ligandPart>
        <name>Fe</name>
        <dbReference type="ChEBI" id="CHEBI:18248"/>
    </ligandPart>
</feature>
<dbReference type="GO" id="GO:0006099">
    <property type="term" value="P:tricarboxylic acid cycle"/>
    <property type="evidence" value="ECO:0007669"/>
    <property type="project" value="InterPro"/>
</dbReference>
<feature type="transmembrane region" description="Helical" evidence="11">
    <location>
        <begin position="165"/>
        <end position="188"/>
    </location>
</feature>
<evidence type="ECO:0000256" key="5">
    <source>
        <dbReference type="ARBA" id="ARBA00022692"/>
    </source>
</evidence>
<dbReference type="InterPro" id="IPR034804">
    <property type="entry name" value="SQR/QFR_C/D"/>
</dbReference>
<comment type="function">
    <text evidence="2">Membrane-anchoring subunit of succinate dehydrogenase (SDH).</text>
</comment>
<dbReference type="NCBIfam" id="NF010072">
    <property type="entry name" value="PRK13553.1"/>
    <property type="match status" value="1"/>
</dbReference>
<evidence type="ECO:0000256" key="8">
    <source>
        <dbReference type="ARBA" id="ARBA00023004"/>
    </source>
</evidence>
<keyword evidence="8 10" id="KW-0408">Iron</keyword>
<comment type="caution">
    <text evidence="12">The sequence shown here is derived from an EMBL/GenBank/DDBJ whole genome shotgun (WGS) entry which is preliminary data.</text>
</comment>
<feature type="transmembrane region" description="Helical" evidence="11">
    <location>
        <begin position="29"/>
        <end position="54"/>
    </location>
</feature>
<dbReference type="SUPFAM" id="SSF81343">
    <property type="entry name" value="Fumarate reductase respiratory complex transmembrane subunits"/>
    <property type="match status" value="1"/>
</dbReference>
<proteinExistence type="predicted"/>
<dbReference type="STRING" id="1817772.A2527_11310"/>
<evidence type="ECO:0000313" key="12">
    <source>
        <dbReference type="EMBL" id="OGG93704.1"/>
    </source>
</evidence>
<evidence type="ECO:0000256" key="6">
    <source>
        <dbReference type="ARBA" id="ARBA00022723"/>
    </source>
</evidence>
<dbReference type="Pfam" id="PF01127">
    <property type="entry name" value="Sdh_cyt"/>
    <property type="match status" value="1"/>
</dbReference>
<dbReference type="Gene3D" id="1.20.1300.10">
    <property type="entry name" value="Fumarate reductase/succinate dehydrogenase, transmembrane subunit"/>
    <property type="match status" value="1"/>
</dbReference>
<organism evidence="12 13">
    <name type="scientific">Candidatus Lambdaproteobacteria bacterium RIFOXYD2_FULL_50_16</name>
    <dbReference type="NCBI Taxonomy" id="1817772"/>
    <lineage>
        <taxon>Bacteria</taxon>
        <taxon>Pseudomonadati</taxon>
        <taxon>Pseudomonadota</taxon>
        <taxon>Candidatus Lambdaproteobacteria</taxon>
    </lineage>
</organism>
<reference evidence="12 13" key="1">
    <citation type="journal article" date="2016" name="Nat. Commun.">
        <title>Thousands of microbial genomes shed light on interconnected biogeochemical processes in an aquifer system.</title>
        <authorList>
            <person name="Anantharaman K."/>
            <person name="Brown C.T."/>
            <person name="Hug L.A."/>
            <person name="Sharon I."/>
            <person name="Castelle C.J."/>
            <person name="Probst A.J."/>
            <person name="Thomas B.C."/>
            <person name="Singh A."/>
            <person name="Wilkins M.J."/>
            <person name="Karaoz U."/>
            <person name="Brodie E.L."/>
            <person name="Williams K.H."/>
            <person name="Hubbard S.S."/>
            <person name="Banfield J.F."/>
        </authorList>
    </citation>
    <scope>NUCLEOTIDE SEQUENCE [LARGE SCALE GENOMIC DNA]</scope>
</reference>
<accession>A0A1F6G6H1</accession>